<dbReference type="InterPro" id="IPR050833">
    <property type="entry name" value="Poly_Biosynth_Transport"/>
</dbReference>
<dbReference type="EMBL" id="JQBP01000003">
    <property type="protein sequence ID" value="KRN74986.1"/>
    <property type="molecule type" value="Genomic_DNA"/>
</dbReference>
<evidence type="ECO:0000256" key="6">
    <source>
        <dbReference type="SAM" id="Phobius"/>
    </source>
</evidence>
<dbReference type="Proteomes" id="UP000051655">
    <property type="component" value="Unassembled WGS sequence"/>
</dbReference>
<keyword evidence="2" id="KW-1003">Cell membrane</keyword>
<feature type="transmembrane region" description="Helical" evidence="6">
    <location>
        <begin position="39"/>
        <end position="61"/>
    </location>
</feature>
<evidence type="ECO:0000256" key="1">
    <source>
        <dbReference type="ARBA" id="ARBA00004651"/>
    </source>
</evidence>
<reference evidence="7 8" key="1">
    <citation type="journal article" date="2015" name="Genome Announc.">
        <title>Expanding the biotechnology potential of lactobacilli through comparative genomics of 213 strains and associated genera.</title>
        <authorList>
            <person name="Sun Z."/>
            <person name="Harris H.M."/>
            <person name="McCann A."/>
            <person name="Guo C."/>
            <person name="Argimon S."/>
            <person name="Zhang W."/>
            <person name="Yang X."/>
            <person name="Jeffery I.B."/>
            <person name="Cooney J.C."/>
            <person name="Kagawa T.F."/>
            <person name="Liu W."/>
            <person name="Song Y."/>
            <person name="Salvetti E."/>
            <person name="Wrobel A."/>
            <person name="Rasinkangas P."/>
            <person name="Parkhill J."/>
            <person name="Rea M.C."/>
            <person name="O'Sullivan O."/>
            <person name="Ritari J."/>
            <person name="Douillard F.P."/>
            <person name="Paul Ross R."/>
            <person name="Yang R."/>
            <person name="Briner A.E."/>
            <person name="Felis G.E."/>
            <person name="de Vos W.M."/>
            <person name="Barrangou R."/>
            <person name="Klaenhammer T.R."/>
            <person name="Caufield P.W."/>
            <person name="Cui Y."/>
            <person name="Zhang H."/>
            <person name="O'Toole P.W."/>
        </authorList>
    </citation>
    <scope>NUCLEOTIDE SEQUENCE [LARGE SCALE GENOMIC DNA]</scope>
    <source>
        <strain evidence="7 8">DSM 20593</strain>
    </source>
</reference>
<feature type="transmembrane region" description="Helical" evidence="6">
    <location>
        <begin position="415"/>
        <end position="438"/>
    </location>
</feature>
<feature type="transmembrane region" description="Helical" evidence="6">
    <location>
        <begin position="444"/>
        <end position="462"/>
    </location>
</feature>
<comment type="caution">
    <text evidence="7">The sequence shown here is derived from an EMBL/GenBank/DDBJ whole genome shotgun (WGS) entry which is preliminary data.</text>
</comment>
<accession>A0A0R2JKR5</accession>
<name>A0A0R2JKR5_9LACO</name>
<keyword evidence="3 6" id="KW-0812">Transmembrane</keyword>
<keyword evidence="5 6" id="KW-0472">Membrane</keyword>
<feature type="transmembrane region" description="Helical" evidence="6">
    <location>
        <begin position="253"/>
        <end position="271"/>
    </location>
</feature>
<dbReference type="PANTHER" id="PTHR30250:SF11">
    <property type="entry name" value="O-ANTIGEN TRANSPORTER-RELATED"/>
    <property type="match status" value="1"/>
</dbReference>
<evidence type="ECO:0000313" key="7">
    <source>
        <dbReference type="EMBL" id="KRN74986.1"/>
    </source>
</evidence>
<keyword evidence="8" id="KW-1185">Reference proteome</keyword>
<feature type="transmembrane region" description="Helical" evidence="6">
    <location>
        <begin position="323"/>
        <end position="344"/>
    </location>
</feature>
<feature type="transmembrane region" description="Helical" evidence="6">
    <location>
        <begin position="145"/>
        <end position="163"/>
    </location>
</feature>
<gene>
    <name evidence="7" type="ORF">IV73_GL000742</name>
</gene>
<dbReference type="AlphaFoldDB" id="A0A0R2JKR5"/>
<dbReference type="GO" id="GO:0005886">
    <property type="term" value="C:plasma membrane"/>
    <property type="evidence" value="ECO:0007669"/>
    <property type="project" value="UniProtKB-SubCell"/>
</dbReference>
<feature type="transmembrane region" description="Helical" evidence="6">
    <location>
        <begin position="210"/>
        <end position="233"/>
    </location>
</feature>
<keyword evidence="4 6" id="KW-1133">Transmembrane helix</keyword>
<feature type="transmembrane region" description="Helical" evidence="6">
    <location>
        <begin position="356"/>
        <end position="375"/>
    </location>
</feature>
<dbReference type="PANTHER" id="PTHR30250">
    <property type="entry name" value="PST FAMILY PREDICTED COLANIC ACID TRANSPORTER"/>
    <property type="match status" value="1"/>
</dbReference>
<evidence type="ECO:0000256" key="2">
    <source>
        <dbReference type="ARBA" id="ARBA00022475"/>
    </source>
</evidence>
<protein>
    <submittedName>
        <fullName evidence="7">Uncharacterized protein</fullName>
    </submittedName>
</protein>
<organism evidence="7 8">
    <name type="scientific">Weissella kandleri</name>
    <dbReference type="NCBI Taxonomy" id="1616"/>
    <lineage>
        <taxon>Bacteria</taxon>
        <taxon>Bacillati</taxon>
        <taxon>Bacillota</taxon>
        <taxon>Bacilli</taxon>
        <taxon>Lactobacillales</taxon>
        <taxon>Lactobacillaceae</taxon>
        <taxon>Weissella</taxon>
    </lineage>
</organism>
<feature type="transmembrane region" description="Helical" evidence="6">
    <location>
        <begin position="116"/>
        <end position="136"/>
    </location>
</feature>
<dbReference type="PATRIC" id="fig|1616.3.peg.762"/>
<evidence type="ECO:0000256" key="4">
    <source>
        <dbReference type="ARBA" id="ARBA00022989"/>
    </source>
</evidence>
<dbReference type="OrthoDB" id="9815702at2"/>
<comment type="subcellular location">
    <subcellularLocation>
        <location evidence="1">Cell membrane</location>
        <topology evidence="1">Multi-pass membrane protein</topology>
    </subcellularLocation>
</comment>
<feature type="transmembrane region" description="Helical" evidence="6">
    <location>
        <begin position="381"/>
        <end position="403"/>
    </location>
</feature>
<dbReference type="RefSeq" id="WP_057754960.1">
    <property type="nucleotide sequence ID" value="NZ_JQBP01000003.1"/>
</dbReference>
<feature type="transmembrane region" description="Helical" evidence="6">
    <location>
        <begin position="12"/>
        <end position="33"/>
    </location>
</feature>
<dbReference type="STRING" id="1616.IV73_GL000742"/>
<evidence type="ECO:0000256" key="5">
    <source>
        <dbReference type="ARBA" id="ARBA00023136"/>
    </source>
</evidence>
<evidence type="ECO:0000313" key="8">
    <source>
        <dbReference type="Proteomes" id="UP000051655"/>
    </source>
</evidence>
<feature type="transmembrane region" description="Helical" evidence="6">
    <location>
        <begin position="292"/>
        <end position="311"/>
    </location>
</feature>
<proteinExistence type="predicted"/>
<evidence type="ECO:0000256" key="3">
    <source>
        <dbReference type="ARBA" id="ARBA00022692"/>
    </source>
</evidence>
<feature type="transmembrane region" description="Helical" evidence="6">
    <location>
        <begin position="169"/>
        <end position="189"/>
    </location>
</feature>
<sequence length="488" mass="54850">MRGLKNYLNQVVYELMQAVIPLIPLAYLTHVLGINSFGLSAWAIGSMDLLCLLFLGSSSLFGQNLLRNNPDETEATVFWNVVVIRVLATLVAAIFFGGFVWWQGQTNGLYQVHHDLLQASLLLLVGSALDFSWYFIGTKRPLRPLLQAMSTKVLFLMLVLILVKTPNNFNNYVLLIGWTRIVGNLFLLFQLPPTLNKQIHWHIGTYLGQWLKNLTHVLGFELFALSGLVIAAIKSPTEIAGMGYYEAALQLTQVGIVLVITIGVSTLPRFYQIYQQNNYQKLIEHIDNAVESVTAVGVPLMFGTAATAVQFNTWFLGQGFSAVGLFMTALAPLILLLGWNTILGGQFLYLAGQARVINFTLWLGLFINVTIAWLLVPRYGLFGSIYALLITELMIFAIQLYYAREVIAFGRVIALMSKYLVTGSLMYLTILVTTYNWPPYPSTTVFQIGLGTILYVIGIILLRSTLVKKFERICKSYLKVIRRRYRTE</sequence>
<feature type="transmembrane region" description="Helical" evidence="6">
    <location>
        <begin position="82"/>
        <end position="104"/>
    </location>
</feature>